<dbReference type="Gene3D" id="3.40.50.2300">
    <property type="match status" value="1"/>
</dbReference>
<dbReference type="EC" id="2.7.13.3" evidence="2"/>
<dbReference type="SUPFAM" id="SSF52172">
    <property type="entry name" value="CheY-like"/>
    <property type="match status" value="1"/>
</dbReference>
<dbReference type="Pfam" id="PF00072">
    <property type="entry name" value="Response_reg"/>
    <property type="match status" value="1"/>
</dbReference>
<dbReference type="OrthoDB" id="9801101at2"/>
<protein>
    <recommendedName>
        <fullName evidence="2">histidine kinase</fullName>
        <ecNumber evidence="2">2.7.13.3</ecNumber>
    </recommendedName>
</protein>
<dbReference type="CDD" id="cd00075">
    <property type="entry name" value="HATPase"/>
    <property type="match status" value="1"/>
</dbReference>
<evidence type="ECO:0000259" key="6">
    <source>
        <dbReference type="PROSITE" id="PS50110"/>
    </source>
</evidence>
<name>A0A4P8L1J1_9BACT</name>
<feature type="domain" description="Response regulatory" evidence="6">
    <location>
        <begin position="105"/>
        <end position="221"/>
    </location>
</feature>
<reference evidence="7 8" key="2">
    <citation type="submission" date="2019-05" db="EMBL/GenBank/DDBJ databases">
        <authorList>
            <person name="Suflita J.M."/>
            <person name="Marks C.R."/>
        </authorList>
    </citation>
    <scope>NUCLEOTIDE SEQUENCE [LARGE SCALE GENOMIC DNA]</scope>
    <source>
        <strain evidence="7 8">ALDC</strain>
    </source>
</reference>
<dbReference type="EMBL" id="CP040098">
    <property type="protein sequence ID" value="QCQ21640.1"/>
    <property type="molecule type" value="Genomic_DNA"/>
</dbReference>
<dbReference type="InterPro" id="IPR036890">
    <property type="entry name" value="HATPase_C_sf"/>
</dbReference>
<dbReference type="SUPFAM" id="SSF55874">
    <property type="entry name" value="ATPase domain of HSP90 chaperone/DNA topoisomerase II/histidine kinase"/>
    <property type="match status" value="1"/>
</dbReference>
<dbReference type="GO" id="GO:0000155">
    <property type="term" value="F:phosphorelay sensor kinase activity"/>
    <property type="evidence" value="ECO:0007669"/>
    <property type="project" value="TreeGrafter"/>
</dbReference>
<proteinExistence type="predicted"/>
<keyword evidence="4" id="KW-0418">Kinase</keyword>
<dbReference type="GO" id="GO:0009927">
    <property type="term" value="F:histidine phosphotransfer kinase activity"/>
    <property type="evidence" value="ECO:0007669"/>
    <property type="project" value="TreeGrafter"/>
</dbReference>
<evidence type="ECO:0000256" key="4">
    <source>
        <dbReference type="ARBA" id="ARBA00022777"/>
    </source>
</evidence>
<evidence type="ECO:0000313" key="8">
    <source>
        <dbReference type="Proteomes" id="UP000298602"/>
    </source>
</evidence>
<sequence>MLRACPKTSSSKWVPGSGFLWERRPRRDEQIPMPRPIGPVFRYRTRLGLAIVYSIVKNHGGLITCRSTWRQGTTFEIFFPASKERSKAAMASASEGSDFQGQLETVLLVDDEESLLEVSQHMLEASGYRTLAARSGEEALSLFEKEGSGIDVVLLDLNMPGMGGARCLEEILRKDPGARIIVSTGYLDEQQMRGLLQTGAVGFVVKPYKFKALLQQIRAVLEDRRR</sequence>
<keyword evidence="5" id="KW-0597">Phosphoprotein</keyword>
<dbReference type="AlphaFoldDB" id="A0A4P8L1J1"/>
<dbReference type="PROSITE" id="PS50110">
    <property type="entry name" value="RESPONSE_REGULATORY"/>
    <property type="match status" value="1"/>
</dbReference>
<dbReference type="SMART" id="SM00448">
    <property type="entry name" value="REC"/>
    <property type="match status" value="1"/>
</dbReference>
<dbReference type="InterPro" id="IPR001789">
    <property type="entry name" value="Sig_transdc_resp-reg_receiver"/>
</dbReference>
<keyword evidence="8" id="KW-1185">Reference proteome</keyword>
<gene>
    <name evidence="7" type="ORF">FDQ92_05275</name>
</gene>
<dbReference type="InterPro" id="IPR011006">
    <property type="entry name" value="CheY-like_superfamily"/>
</dbReference>
<keyword evidence="3" id="KW-0808">Transferase</keyword>
<dbReference type="PANTHER" id="PTHR43047">
    <property type="entry name" value="TWO-COMPONENT HISTIDINE PROTEIN KINASE"/>
    <property type="match status" value="1"/>
</dbReference>
<evidence type="ECO:0000313" key="7">
    <source>
        <dbReference type="EMBL" id="QCQ21640.1"/>
    </source>
</evidence>
<comment type="catalytic activity">
    <reaction evidence="1">
        <text>ATP + protein L-histidine = ADP + protein N-phospho-L-histidine.</text>
        <dbReference type="EC" id="2.7.13.3"/>
    </reaction>
</comment>
<reference evidence="7 8" key="1">
    <citation type="submission" date="2019-05" db="EMBL/GenBank/DDBJ databases">
        <title>The Complete Genome Sequence of the n-alkane-degrading Desulfoglaeba alkanexedens ALDC reveals multiple alkylsuccinate synthase gene clusters.</title>
        <authorList>
            <person name="Callaghan A.V."/>
            <person name="Davidova I.A."/>
            <person name="Duncan K.E."/>
            <person name="Morris B."/>
            <person name="McInerney M.J."/>
        </authorList>
    </citation>
    <scope>NUCLEOTIDE SEQUENCE [LARGE SCALE GENOMIC DNA]</scope>
    <source>
        <strain evidence="7 8">ALDC</strain>
    </source>
</reference>
<feature type="modified residue" description="4-aspartylphosphate" evidence="5">
    <location>
        <position position="156"/>
    </location>
</feature>
<evidence type="ECO:0000256" key="3">
    <source>
        <dbReference type="ARBA" id="ARBA00022679"/>
    </source>
</evidence>
<accession>A0A4P8L1J1</accession>
<dbReference type="Gene3D" id="3.30.565.10">
    <property type="entry name" value="Histidine kinase-like ATPase, C-terminal domain"/>
    <property type="match status" value="1"/>
</dbReference>
<evidence type="ECO:0000256" key="1">
    <source>
        <dbReference type="ARBA" id="ARBA00000085"/>
    </source>
</evidence>
<dbReference type="GO" id="GO:0005886">
    <property type="term" value="C:plasma membrane"/>
    <property type="evidence" value="ECO:0007669"/>
    <property type="project" value="TreeGrafter"/>
</dbReference>
<evidence type="ECO:0000256" key="2">
    <source>
        <dbReference type="ARBA" id="ARBA00012438"/>
    </source>
</evidence>
<organism evidence="7 8">
    <name type="scientific">Desulfoglaeba alkanexedens ALDC</name>
    <dbReference type="NCBI Taxonomy" id="980445"/>
    <lineage>
        <taxon>Bacteria</taxon>
        <taxon>Pseudomonadati</taxon>
        <taxon>Thermodesulfobacteriota</taxon>
        <taxon>Syntrophobacteria</taxon>
        <taxon>Syntrophobacterales</taxon>
        <taxon>Syntrophobacteraceae</taxon>
        <taxon>Desulfoglaeba</taxon>
    </lineage>
</organism>
<dbReference type="Proteomes" id="UP000298602">
    <property type="component" value="Chromosome"/>
</dbReference>
<dbReference type="CDD" id="cd00156">
    <property type="entry name" value="REC"/>
    <property type="match status" value="1"/>
</dbReference>
<dbReference type="KEGG" id="dax:FDQ92_05275"/>
<evidence type="ECO:0000256" key="5">
    <source>
        <dbReference type="PROSITE-ProRule" id="PRU00169"/>
    </source>
</evidence>
<dbReference type="PANTHER" id="PTHR43047:SF72">
    <property type="entry name" value="OSMOSENSING HISTIDINE PROTEIN KINASE SLN1"/>
    <property type="match status" value="1"/>
</dbReference>